<dbReference type="Gene3D" id="3.90.1150.10">
    <property type="entry name" value="Aspartate Aminotransferase, domain 1"/>
    <property type="match status" value="1"/>
</dbReference>
<dbReference type="InterPro" id="IPR051750">
    <property type="entry name" value="Trans-sulfuration_enzymes"/>
</dbReference>
<dbReference type="PANTHER" id="PTHR42699">
    <property type="match status" value="1"/>
</dbReference>
<comment type="cofactor">
    <cofactor evidence="1 3">
        <name>pyridoxal 5'-phosphate</name>
        <dbReference type="ChEBI" id="CHEBI:597326"/>
    </cofactor>
</comment>
<evidence type="ECO:0000313" key="5">
    <source>
        <dbReference type="Proteomes" id="UP000803844"/>
    </source>
</evidence>
<keyword evidence="4" id="KW-0808">Transferase</keyword>
<dbReference type="PANTHER" id="PTHR42699:SF1">
    <property type="entry name" value="CYSTATHIONINE GAMMA-SYNTHASE-RELATED"/>
    <property type="match status" value="1"/>
</dbReference>
<dbReference type="OrthoDB" id="10047078at2759"/>
<dbReference type="InterPro" id="IPR015421">
    <property type="entry name" value="PyrdxlP-dep_Trfase_major"/>
</dbReference>
<evidence type="ECO:0000256" key="2">
    <source>
        <dbReference type="ARBA" id="ARBA00022898"/>
    </source>
</evidence>
<proteinExistence type="inferred from homology"/>
<dbReference type="AlphaFoldDB" id="A0A9P4XWG5"/>
<dbReference type="InterPro" id="IPR015422">
    <property type="entry name" value="PyrdxlP-dep_Trfase_small"/>
</dbReference>
<dbReference type="Pfam" id="PF01053">
    <property type="entry name" value="Cys_Met_Meta_PP"/>
    <property type="match status" value="1"/>
</dbReference>
<accession>A0A9P4XWG5</accession>
<keyword evidence="2 3" id="KW-0663">Pyridoxal phosphate</keyword>
<dbReference type="EMBL" id="MU032350">
    <property type="protein sequence ID" value="KAF3762577.1"/>
    <property type="molecule type" value="Genomic_DNA"/>
</dbReference>
<dbReference type="GO" id="GO:0019346">
    <property type="term" value="P:transsulfuration"/>
    <property type="evidence" value="ECO:0007669"/>
    <property type="project" value="InterPro"/>
</dbReference>
<dbReference type="InterPro" id="IPR015424">
    <property type="entry name" value="PyrdxlP-dep_Trfase"/>
</dbReference>
<keyword evidence="5" id="KW-1185">Reference proteome</keyword>
<evidence type="ECO:0000256" key="3">
    <source>
        <dbReference type="RuleBase" id="RU362118"/>
    </source>
</evidence>
<name>A0A9P4XWG5_CRYP1</name>
<dbReference type="GeneID" id="63837926"/>
<dbReference type="Gene3D" id="3.40.640.10">
    <property type="entry name" value="Type I PLP-dependent aspartate aminotransferase-like (Major domain)"/>
    <property type="match status" value="1"/>
</dbReference>
<dbReference type="SUPFAM" id="SSF53383">
    <property type="entry name" value="PLP-dependent transferases"/>
    <property type="match status" value="1"/>
</dbReference>
<dbReference type="GO" id="GO:0003962">
    <property type="term" value="F:cystathionine gamma-synthase activity"/>
    <property type="evidence" value="ECO:0007669"/>
    <property type="project" value="TreeGrafter"/>
</dbReference>
<reference evidence="4" key="1">
    <citation type="journal article" date="2020" name="Phytopathology">
        <title>Genome sequence of the chestnut blight fungus Cryphonectria parasitica EP155: A fundamental resource for an archetypical invasive plant pathogen.</title>
        <authorList>
            <person name="Crouch J.A."/>
            <person name="Dawe A."/>
            <person name="Aerts A."/>
            <person name="Barry K."/>
            <person name="Churchill A.C.L."/>
            <person name="Grimwood J."/>
            <person name="Hillman B."/>
            <person name="Milgroom M.G."/>
            <person name="Pangilinan J."/>
            <person name="Smith M."/>
            <person name="Salamov A."/>
            <person name="Schmutz J."/>
            <person name="Yadav J."/>
            <person name="Grigoriev I.V."/>
            <person name="Nuss D."/>
        </authorList>
    </citation>
    <scope>NUCLEOTIDE SEQUENCE</scope>
    <source>
        <strain evidence="4">EP155</strain>
    </source>
</reference>
<gene>
    <name evidence="4" type="ORF">M406DRAFT_332952</name>
</gene>
<sequence>MATVVKPIATEFGHSLPPEGPHTITIHGPGWQTALGIRDGDPAIFARLKSIYPRFFPFSCARQLSVALAQKLGADPSQDGVLMFTDPETFALHRAYSTSHHRKQHKLAEGDLSFRVVDVHGVRLYCVVYPLPKMPGTIGIWQNVGNGLSSRASEELLGYVGGADFSIVEWSGEDLSDVPPASYLPECEAHGALRKRIRDLLHRAPVDSAAVKVADGDVYLYPTGMAAIWRLNQILVQRDAGTILVLGSVFHNTFHMFEETTSGMKHFGACDAKSGVMDKVEEYLEAHYKAGKTVSYVFVEFPSNPILVSADLKKLHQIAGKYRFPVVIDDTISSFVNVDVLPVADLLMTSLTKSFSGYADVMGGSVVLNPLSPFYQQIKPSFTANFHNELFAGDAERLLSNSEDYIPRSTILNRNAVVMAEFLATEAARPGSPIKAVLYPSTSDTKTNYEAFMRPATPDFAPGYGCLLSVDFKTLPAAKAFYDNLSVHQGPHLGAHKTLAVPMNALVWGKDPEQTVYHAAYGAGEEQKSWWPS</sequence>
<dbReference type="InterPro" id="IPR000277">
    <property type="entry name" value="Cys/Met-Metab_PyrdxlP-dep_enz"/>
</dbReference>
<comment type="similarity">
    <text evidence="3">Belongs to the trans-sulfuration enzymes family.</text>
</comment>
<comment type="caution">
    <text evidence="4">The sequence shown here is derived from an EMBL/GenBank/DDBJ whole genome shotgun (WGS) entry which is preliminary data.</text>
</comment>
<protein>
    <submittedName>
        <fullName evidence="4">PLP-dependent transferase</fullName>
    </submittedName>
</protein>
<dbReference type="Proteomes" id="UP000803844">
    <property type="component" value="Unassembled WGS sequence"/>
</dbReference>
<evidence type="ECO:0000313" key="4">
    <source>
        <dbReference type="EMBL" id="KAF3762577.1"/>
    </source>
</evidence>
<organism evidence="4 5">
    <name type="scientific">Cryphonectria parasitica (strain ATCC 38755 / EP155)</name>
    <dbReference type="NCBI Taxonomy" id="660469"/>
    <lineage>
        <taxon>Eukaryota</taxon>
        <taxon>Fungi</taxon>
        <taxon>Dikarya</taxon>
        <taxon>Ascomycota</taxon>
        <taxon>Pezizomycotina</taxon>
        <taxon>Sordariomycetes</taxon>
        <taxon>Sordariomycetidae</taxon>
        <taxon>Diaporthales</taxon>
        <taxon>Cryphonectriaceae</taxon>
        <taxon>Cryphonectria-Endothia species complex</taxon>
        <taxon>Cryphonectria</taxon>
    </lineage>
</organism>
<evidence type="ECO:0000256" key="1">
    <source>
        <dbReference type="ARBA" id="ARBA00001933"/>
    </source>
</evidence>
<dbReference type="RefSeq" id="XP_040773556.1">
    <property type="nucleotide sequence ID" value="XM_040920797.1"/>
</dbReference>
<dbReference type="GO" id="GO:0030170">
    <property type="term" value="F:pyridoxal phosphate binding"/>
    <property type="evidence" value="ECO:0007669"/>
    <property type="project" value="InterPro"/>
</dbReference>